<dbReference type="Pfam" id="PF12796">
    <property type="entry name" value="Ank_2"/>
    <property type="match status" value="2"/>
</dbReference>
<accession>A0AAN0JSC9</accession>
<reference evidence="5" key="2">
    <citation type="submission" date="2024-06" db="UniProtKB">
        <authorList>
            <consortium name="EnsemblMetazoa"/>
        </authorList>
    </citation>
    <scope>IDENTIFICATION</scope>
</reference>
<evidence type="ECO:0008006" key="7">
    <source>
        <dbReference type="Google" id="ProtNLM"/>
    </source>
</evidence>
<dbReference type="AlphaFoldDB" id="A0AAN0JSC9"/>
<dbReference type="GeneID" id="109588182"/>
<dbReference type="PANTHER" id="PTHR24198">
    <property type="entry name" value="ANKYRIN REPEAT AND PROTEIN KINASE DOMAIN-CONTAINING PROTEIN"/>
    <property type="match status" value="1"/>
</dbReference>
<keyword evidence="4" id="KW-1133">Transmembrane helix</keyword>
<keyword evidence="6" id="KW-1185">Reference proteome</keyword>
<dbReference type="Proteomes" id="UP000007879">
    <property type="component" value="Unassembled WGS sequence"/>
</dbReference>
<dbReference type="KEGG" id="aqu:109588182"/>
<organism evidence="5 6">
    <name type="scientific">Amphimedon queenslandica</name>
    <name type="common">Sponge</name>
    <dbReference type="NCBI Taxonomy" id="400682"/>
    <lineage>
        <taxon>Eukaryota</taxon>
        <taxon>Metazoa</taxon>
        <taxon>Porifera</taxon>
        <taxon>Demospongiae</taxon>
        <taxon>Heteroscleromorpha</taxon>
        <taxon>Haplosclerida</taxon>
        <taxon>Niphatidae</taxon>
        <taxon>Amphimedon</taxon>
    </lineage>
</organism>
<evidence type="ECO:0000256" key="4">
    <source>
        <dbReference type="SAM" id="Phobius"/>
    </source>
</evidence>
<evidence type="ECO:0000256" key="2">
    <source>
        <dbReference type="ARBA" id="ARBA00023043"/>
    </source>
</evidence>
<dbReference type="InterPro" id="IPR036770">
    <property type="entry name" value="Ankyrin_rpt-contain_sf"/>
</dbReference>
<sequence>MIDLCQWRAIVGTWNCCKKRISYSSHPLDEFSERITSTSWSTAGILFSINFLLLVFRGFFSFTLLLSGDVEQNPGPTIKDKPKADELSAAISANEVAVAHSGTYRRICKTLKDVMKSHYATLKKATENCLCIVADEMYSHNLICREVRNEPSLEKIEGEFIAMMSLFEDDINKIEEKCHSFFLCIASADGPAKDAAISLAKEWESQVFQHHQISFSLQKMETKEVTCCHQIKLDCSDSIVKEMDCLQRKFASIIADIRTFYAQSSTSAIEIARWVEEFNECIVEIPCHDTDIDKVFQSMKSHYNFLDIDLIKSLVEAFHLNNELDLKFSEYVMSHENFVEHVDIDSSIKASIEVALEEQGDSKTEPNIVLKLSGRWGNRNLENLKKLTNFLFDEDAKYLTIKKINRGCIMIKFLVSSKNCLQSLTCKIQAKLYLLSHIGIFKVIIDKRAITNKDENPEFTFEASLLSAIKSIDIDIEYERMALLLIDFDIQINYQSSKGDAALFYASEGGHIEIFKELLIKGAHTFVQKPCKRYIGLNSLACKALSQHILKSVGEEKIVPPEGTSVNDILDIAVQKSGINYFLYHSFVTLICSKLQERLQKLYQHFQSLDNKFTATANKLIGNVISLKDTRQSLLLYISANIVCDNVQQLANLLQPHYSCLNINLLKTISIIFDNHKLTMEADLYTKQLNEFKNITTLLEFTMASEQMNKIRPQFSFNFSKIVLKFNKPWGSKTISDLNKLDKFLFLQSPSYLNLIDIERMQNSTITCTYLVPLSQTEQIRNAVTKHCDFLYKIGVYEVHVDDFPLMVKTENTLFNFEVSLQKAHQNNDEPVLFFLLELDAQLPSMDSDTAVPLVKIDKNSTQEFEIDDGPDIVREEIVFEAIKRRDVRKVQMLLNKGCDIDYMGDEGLTFLMLAVKYGDTEIVKLLLENNPNVELQDRNGNNALMMASSLGHNNIVHLLLQKNPVLDNQNNEGMTALMLAACNGKENIVRQLLKEGARTDLTNLDGKTAWTFAMDHDYPRIADLL</sequence>
<keyword evidence="4" id="KW-0812">Transmembrane</keyword>
<dbReference type="EnsemblMetazoa" id="XM_020004364.1">
    <property type="protein sequence ID" value="XP_019859923.1"/>
    <property type="gene ID" value="LOC109588182"/>
</dbReference>
<dbReference type="Gene3D" id="1.25.40.20">
    <property type="entry name" value="Ankyrin repeat-containing domain"/>
    <property type="match status" value="2"/>
</dbReference>
<dbReference type="SMART" id="SM00248">
    <property type="entry name" value="ANK"/>
    <property type="match status" value="5"/>
</dbReference>
<feature type="repeat" description="ANK" evidence="3">
    <location>
        <begin position="973"/>
        <end position="1005"/>
    </location>
</feature>
<reference evidence="6" key="1">
    <citation type="journal article" date="2010" name="Nature">
        <title>The Amphimedon queenslandica genome and the evolution of animal complexity.</title>
        <authorList>
            <person name="Srivastava M."/>
            <person name="Simakov O."/>
            <person name="Chapman J."/>
            <person name="Fahey B."/>
            <person name="Gauthier M.E."/>
            <person name="Mitros T."/>
            <person name="Richards G.S."/>
            <person name="Conaco C."/>
            <person name="Dacre M."/>
            <person name="Hellsten U."/>
            <person name="Larroux C."/>
            <person name="Putnam N.H."/>
            <person name="Stanke M."/>
            <person name="Adamska M."/>
            <person name="Darling A."/>
            <person name="Degnan S.M."/>
            <person name="Oakley T.H."/>
            <person name="Plachetzki D.C."/>
            <person name="Zhai Y."/>
            <person name="Adamski M."/>
            <person name="Calcino A."/>
            <person name="Cummins S.F."/>
            <person name="Goodstein D.M."/>
            <person name="Harris C."/>
            <person name="Jackson D.J."/>
            <person name="Leys S.P."/>
            <person name="Shu S."/>
            <person name="Woodcroft B.J."/>
            <person name="Vervoort M."/>
            <person name="Kosik K.S."/>
            <person name="Manning G."/>
            <person name="Degnan B.M."/>
            <person name="Rokhsar D.S."/>
        </authorList>
    </citation>
    <scope>NUCLEOTIDE SEQUENCE [LARGE SCALE GENOMIC DNA]</scope>
</reference>
<dbReference type="SUPFAM" id="SSF48403">
    <property type="entry name" value="Ankyrin repeat"/>
    <property type="match status" value="1"/>
</dbReference>
<dbReference type="PROSITE" id="PS50297">
    <property type="entry name" value="ANK_REP_REGION"/>
    <property type="match status" value="2"/>
</dbReference>
<keyword evidence="2 3" id="KW-0040">ANK repeat</keyword>
<dbReference type="PANTHER" id="PTHR24198:SF165">
    <property type="entry name" value="ANKYRIN REPEAT-CONTAINING PROTEIN-RELATED"/>
    <property type="match status" value="1"/>
</dbReference>
<evidence type="ECO:0000256" key="1">
    <source>
        <dbReference type="ARBA" id="ARBA00022737"/>
    </source>
</evidence>
<keyword evidence="4" id="KW-0472">Membrane</keyword>
<evidence type="ECO:0000313" key="6">
    <source>
        <dbReference type="Proteomes" id="UP000007879"/>
    </source>
</evidence>
<dbReference type="PROSITE" id="PS50088">
    <property type="entry name" value="ANK_REPEAT"/>
    <property type="match status" value="3"/>
</dbReference>
<keyword evidence="1" id="KW-0677">Repeat</keyword>
<protein>
    <recommendedName>
        <fullName evidence="7">ANK_REP_REGION domain-containing protein</fullName>
    </recommendedName>
</protein>
<feature type="repeat" description="ANK" evidence="3">
    <location>
        <begin position="940"/>
        <end position="972"/>
    </location>
</feature>
<evidence type="ECO:0000313" key="5">
    <source>
        <dbReference type="EnsemblMetazoa" id="XP_019859923.1"/>
    </source>
</evidence>
<feature type="transmembrane region" description="Helical" evidence="4">
    <location>
        <begin position="44"/>
        <end position="66"/>
    </location>
</feature>
<proteinExistence type="predicted"/>
<dbReference type="RefSeq" id="XP_019859923.1">
    <property type="nucleotide sequence ID" value="XM_020004364.1"/>
</dbReference>
<name>A0AAN0JSC9_AMPQE</name>
<feature type="repeat" description="ANK" evidence="3">
    <location>
        <begin position="907"/>
        <end position="939"/>
    </location>
</feature>
<dbReference type="InterPro" id="IPR002110">
    <property type="entry name" value="Ankyrin_rpt"/>
</dbReference>
<evidence type="ECO:0000256" key="3">
    <source>
        <dbReference type="PROSITE-ProRule" id="PRU00023"/>
    </source>
</evidence>